<comment type="subcellular location">
    <subcellularLocation>
        <location evidence="1">Plastid</location>
        <location evidence="1">Amyloplast</location>
    </subcellularLocation>
</comment>
<dbReference type="SUPFAM" id="SSF53756">
    <property type="entry name" value="UDP-Glycosyltransferase/glycogen phosphorylase"/>
    <property type="match status" value="1"/>
</dbReference>
<dbReference type="Proteomes" id="UP000485058">
    <property type="component" value="Unassembled WGS sequence"/>
</dbReference>
<evidence type="ECO:0000256" key="4">
    <source>
        <dbReference type="ARBA" id="ARBA00022679"/>
    </source>
</evidence>
<feature type="domain" description="Starch synthase catalytic" evidence="7">
    <location>
        <begin position="4"/>
        <end position="112"/>
    </location>
</feature>
<keyword evidence="3" id="KW-0328">Glycosyltransferase</keyword>
<evidence type="ECO:0000313" key="8">
    <source>
        <dbReference type="EMBL" id="GFH17922.1"/>
    </source>
</evidence>
<sequence length="114" mass="12315">MDLIFVSAEVAPFSKTGGLGDVMGALPKALAARGHRVMVVTPRYLSTETAKLYAGASDTGVTKLLDLGQGGLHTVGFWHMHSDSVDWVFVDHVAFHRSGNPYGNEHGPYQDNLF</sequence>
<keyword evidence="6" id="KW-0934">Plastid</keyword>
<dbReference type="PANTHER" id="PTHR45825:SF11">
    <property type="entry name" value="ALPHA AMYLASE DOMAIN-CONTAINING PROTEIN"/>
    <property type="match status" value="1"/>
</dbReference>
<comment type="caution">
    <text evidence="8">The sequence shown here is derived from an EMBL/GenBank/DDBJ whole genome shotgun (WGS) entry which is preliminary data.</text>
</comment>
<dbReference type="GO" id="GO:0009507">
    <property type="term" value="C:chloroplast"/>
    <property type="evidence" value="ECO:0007669"/>
    <property type="project" value="TreeGrafter"/>
</dbReference>
<dbReference type="GO" id="GO:0016757">
    <property type="term" value="F:glycosyltransferase activity"/>
    <property type="evidence" value="ECO:0007669"/>
    <property type="project" value="UniProtKB-KW"/>
</dbReference>
<keyword evidence="9" id="KW-1185">Reference proteome</keyword>
<dbReference type="Pfam" id="PF08323">
    <property type="entry name" value="Glyco_transf_5"/>
    <property type="match status" value="1"/>
</dbReference>
<evidence type="ECO:0000256" key="2">
    <source>
        <dbReference type="ARBA" id="ARBA00004727"/>
    </source>
</evidence>
<dbReference type="GO" id="GO:0019252">
    <property type="term" value="P:starch biosynthetic process"/>
    <property type="evidence" value="ECO:0007669"/>
    <property type="project" value="UniProtKB-UniPathway"/>
</dbReference>
<organism evidence="8 9">
    <name type="scientific">Haematococcus lacustris</name>
    <name type="common">Green alga</name>
    <name type="synonym">Haematococcus pluvialis</name>
    <dbReference type="NCBI Taxonomy" id="44745"/>
    <lineage>
        <taxon>Eukaryota</taxon>
        <taxon>Viridiplantae</taxon>
        <taxon>Chlorophyta</taxon>
        <taxon>core chlorophytes</taxon>
        <taxon>Chlorophyceae</taxon>
        <taxon>CS clade</taxon>
        <taxon>Chlamydomonadales</taxon>
        <taxon>Haematococcaceae</taxon>
        <taxon>Haematococcus</taxon>
    </lineage>
</organism>
<evidence type="ECO:0000313" key="9">
    <source>
        <dbReference type="Proteomes" id="UP000485058"/>
    </source>
</evidence>
<dbReference type="PANTHER" id="PTHR45825">
    <property type="entry name" value="GRANULE-BOUND STARCH SYNTHASE 1, CHLOROPLASTIC/AMYLOPLASTIC"/>
    <property type="match status" value="1"/>
</dbReference>
<evidence type="ECO:0000259" key="7">
    <source>
        <dbReference type="Pfam" id="PF08323"/>
    </source>
</evidence>
<gene>
    <name evidence="8" type="ORF">HaLaN_14647</name>
</gene>
<keyword evidence="4" id="KW-0808">Transferase</keyword>
<name>A0A699ZPV3_HAELA</name>
<evidence type="ECO:0000256" key="3">
    <source>
        <dbReference type="ARBA" id="ARBA00022676"/>
    </source>
</evidence>
<keyword evidence="6" id="KW-0035">Amyloplast</keyword>
<reference evidence="8 9" key="1">
    <citation type="submission" date="2020-02" db="EMBL/GenBank/DDBJ databases">
        <title>Draft genome sequence of Haematococcus lacustris strain NIES-144.</title>
        <authorList>
            <person name="Morimoto D."/>
            <person name="Nakagawa S."/>
            <person name="Yoshida T."/>
            <person name="Sawayama S."/>
        </authorList>
    </citation>
    <scope>NUCLEOTIDE SEQUENCE [LARGE SCALE GENOMIC DNA]</scope>
    <source>
        <strain evidence="8 9">NIES-144</strain>
    </source>
</reference>
<dbReference type="GO" id="GO:0009501">
    <property type="term" value="C:amyloplast"/>
    <property type="evidence" value="ECO:0007669"/>
    <property type="project" value="UniProtKB-SubCell"/>
</dbReference>
<feature type="non-terminal residue" evidence="8">
    <location>
        <position position="114"/>
    </location>
</feature>
<keyword evidence="5" id="KW-0750">Starch biosynthesis</keyword>
<comment type="pathway">
    <text evidence="2">Glycan biosynthesis; starch biosynthesis.</text>
</comment>
<dbReference type="EMBL" id="BLLF01001223">
    <property type="protein sequence ID" value="GFH17922.1"/>
    <property type="molecule type" value="Genomic_DNA"/>
</dbReference>
<evidence type="ECO:0000256" key="5">
    <source>
        <dbReference type="ARBA" id="ARBA00022922"/>
    </source>
</evidence>
<proteinExistence type="predicted"/>
<accession>A0A699ZPV3</accession>
<dbReference type="AlphaFoldDB" id="A0A699ZPV3"/>
<evidence type="ECO:0000256" key="1">
    <source>
        <dbReference type="ARBA" id="ARBA00004602"/>
    </source>
</evidence>
<dbReference type="Gene3D" id="3.40.50.2000">
    <property type="entry name" value="Glycogen Phosphorylase B"/>
    <property type="match status" value="1"/>
</dbReference>
<evidence type="ECO:0000256" key="6">
    <source>
        <dbReference type="ARBA" id="ARBA00023234"/>
    </source>
</evidence>
<dbReference type="UniPathway" id="UPA00152"/>
<protein>
    <submittedName>
        <fullName evidence="8">Soluble starch synthase</fullName>
    </submittedName>
</protein>
<dbReference type="InterPro" id="IPR013534">
    <property type="entry name" value="Starch_synth_cat_dom"/>
</dbReference>